<comment type="caution">
    <text evidence="2">The sequence shown here is derived from an EMBL/GenBank/DDBJ whole genome shotgun (WGS) entry which is preliminary data.</text>
</comment>
<feature type="region of interest" description="Disordered" evidence="1">
    <location>
        <begin position="1"/>
        <end position="95"/>
    </location>
</feature>
<sequence length="326" mass="35089">MEGSPWPSVAAAPQQPSFPPPPSIGYPPSVAMAWGQPQPASEDLSQPHMSNGTVFDTAASQHLQPSTTPQFDGQQHYNTTGSLADPYSAPPAQLPATAPVVSNPLEEKREAALMCIGKCLYAPEKELGMPPPVYGACVRPAGFSPLTGEFVEPSATSRRLSNASALTEVPAVQRKASASSALPVAPSPRAALQPQVASTTTQGGVGGLAPQLEQMQEQLDMMTRQMQSLLLTRSQAQVPQMPPSSMPQQYPTYAASPYYPPQPTGNRSNSVATLPQQQPRSPYPVTDRPAPKSSLLDIEENERKMRELDFKLKRLQKDIRNTRLGR</sequence>
<protein>
    <submittedName>
        <fullName evidence="2">Uncharacterized protein</fullName>
    </submittedName>
</protein>
<gene>
    <name evidence="2" type="ORF">FOL47_005473</name>
</gene>
<reference evidence="2 3" key="1">
    <citation type="submission" date="2020-04" db="EMBL/GenBank/DDBJ databases">
        <title>Perkinsus chesapeaki whole genome sequence.</title>
        <authorList>
            <person name="Bogema D.R."/>
        </authorList>
    </citation>
    <scope>NUCLEOTIDE SEQUENCE [LARGE SCALE GENOMIC DNA]</scope>
    <source>
        <strain evidence="2">ATCC PRA-425</strain>
    </source>
</reference>
<evidence type="ECO:0000313" key="3">
    <source>
        <dbReference type="Proteomes" id="UP000591131"/>
    </source>
</evidence>
<feature type="compositionally biased region" description="Polar residues" evidence="1">
    <location>
        <begin position="265"/>
        <end position="280"/>
    </location>
</feature>
<feature type="region of interest" description="Disordered" evidence="1">
    <location>
        <begin position="234"/>
        <end position="302"/>
    </location>
</feature>
<dbReference type="OrthoDB" id="446200at2759"/>
<proteinExistence type="predicted"/>
<dbReference type="AlphaFoldDB" id="A0A7J6LXK1"/>
<dbReference type="Proteomes" id="UP000591131">
    <property type="component" value="Unassembled WGS sequence"/>
</dbReference>
<name>A0A7J6LXK1_PERCH</name>
<accession>A0A7J6LXK1</accession>
<organism evidence="2 3">
    <name type="scientific">Perkinsus chesapeaki</name>
    <name type="common">Clam parasite</name>
    <name type="synonym">Perkinsus andrewsi</name>
    <dbReference type="NCBI Taxonomy" id="330153"/>
    <lineage>
        <taxon>Eukaryota</taxon>
        <taxon>Sar</taxon>
        <taxon>Alveolata</taxon>
        <taxon>Perkinsozoa</taxon>
        <taxon>Perkinsea</taxon>
        <taxon>Perkinsida</taxon>
        <taxon>Perkinsidae</taxon>
        <taxon>Perkinsus</taxon>
    </lineage>
</organism>
<dbReference type="EMBL" id="JAAPAO010000301">
    <property type="protein sequence ID" value="KAF4663954.1"/>
    <property type="molecule type" value="Genomic_DNA"/>
</dbReference>
<feature type="compositionally biased region" description="Polar residues" evidence="1">
    <location>
        <begin position="43"/>
        <end position="82"/>
    </location>
</feature>
<evidence type="ECO:0000313" key="2">
    <source>
        <dbReference type="EMBL" id="KAF4663954.1"/>
    </source>
</evidence>
<keyword evidence="3" id="KW-1185">Reference proteome</keyword>
<evidence type="ECO:0000256" key="1">
    <source>
        <dbReference type="SAM" id="MobiDB-lite"/>
    </source>
</evidence>
<feature type="compositionally biased region" description="Low complexity" evidence="1">
    <location>
        <begin position="246"/>
        <end position="257"/>
    </location>
</feature>
<feature type="compositionally biased region" description="Low complexity" evidence="1">
    <location>
        <begin position="1"/>
        <end position="15"/>
    </location>
</feature>
<feature type="compositionally biased region" description="Pro residues" evidence="1">
    <location>
        <begin position="16"/>
        <end position="25"/>
    </location>
</feature>